<dbReference type="InterPro" id="IPR050923">
    <property type="entry name" value="Cell_Proc_Reg/RNA_Proc"/>
</dbReference>
<dbReference type="InterPro" id="IPR000253">
    <property type="entry name" value="FHA_dom"/>
</dbReference>
<evidence type="ECO:0000259" key="2">
    <source>
        <dbReference type="PROSITE" id="PS50006"/>
    </source>
</evidence>
<feature type="compositionally biased region" description="Low complexity" evidence="1">
    <location>
        <begin position="72"/>
        <end position="81"/>
    </location>
</feature>
<organism evidence="3 4">
    <name type="scientific">Glutinoglossum americanum</name>
    <dbReference type="NCBI Taxonomy" id="1670608"/>
    <lineage>
        <taxon>Eukaryota</taxon>
        <taxon>Fungi</taxon>
        <taxon>Dikarya</taxon>
        <taxon>Ascomycota</taxon>
        <taxon>Pezizomycotina</taxon>
        <taxon>Geoglossomycetes</taxon>
        <taxon>Geoglossales</taxon>
        <taxon>Geoglossaceae</taxon>
        <taxon>Glutinoglossum</taxon>
    </lineage>
</organism>
<dbReference type="PROSITE" id="PS50006">
    <property type="entry name" value="FHA_DOMAIN"/>
    <property type="match status" value="1"/>
</dbReference>
<feature type="domain" description="FHA" evidence="2">
    <location>
        <begin position="224"/>
        <end position="287"/>
    </location>
</feature>
<keyword evidence="4" id="KW-1185">Reference proteome</keyword>
<feature type="region of interest" description="Disordered" evidence="1">
    <location>
        <begin position="1"/>
        <end position="133"/>
    </location>
</feature>
<dbReference type="InterPro" id="IPR008984">
    <property type="entry name" value="SMAD_FHA_dom_sf"/>
</dbReference>
<sequence>MSGKYDRSRKPRSPSASSDPEDDSRHQREGTRYHKPEERYRGQERKRGRGEDAHRDNGPERRRPRRSYSPTYDDYNYNSRRNNNDDHHASSRRVRSQSRSPPPYRSKPTTRRSRSPINHSHRRPTGSPYQKPRDYSLTALEKNPTSGVGTIATTTTTDNIEKQKPNYAPTGLLAAESNTVNGIVLKYNEPAEARKPPARDAWRLYAFKGSELLETVHLGERSCWLFGRERAVVDFPIDHPSCSKQHAVIQFRFVEKKNEFGDRDGKVRPYIIDLGSANSTLVNKEQIPASRYVELRDKDMLQFGLSTREYVLMLPPE</sequence>
<name>A0A9P8I5M8_9PEZI</name>
<evidence type="ECO:0000256" key="1">
    <source>
        <dbReference type="SAM" id="MobiDB-lite"/>
    </source>
</evidence>
<dbReference type="PANTHER" id="PTHR23308">
    <property type="entry name" value="NUCLEAR INHIBITOR OF PROTEIN PHOSPHATASE-1"/>
    <property type="match status" value="1"/>
</dbReference>
<feature type="compositionally biased region" description="Basic residues" evidence="1">
    <location>
        <begin position="108"/>
        <end position="124"/>
    </location>
</feature>
<evidence type="ECO:0000313" key="3">
    <source>
        <dbReference type="EMBL" id="KAH0538043.1"/>
    </source>
</evidence>
<dbReference type="EMBL" id="JAGHQL010000125">
    <property type="protein sequence ID" value="KAH0538043.1"/>
    <property type="molecule type" value="Genomic_DNA"/>
</dbReference>
<dbReference type="SMART" id="SM00240">
    <property type="entry name" value="FHA"/>
    <property type="match status" value="1"/>
</dbReference>
<comment type="caution">
    <text evidence="3">The sequence shown here is derived from an EMBL/GenBank/DDBJ whole genome shotgun (WGS) entry which is preliminary data.</text>
</comment>
<accession>A0A9P8I5M8</accession>
<feature type="compositionally biased region" description="Basic and acidic residues" evidence="1">
    <location>
        <begin position="23"/>
        <end position="61"/>
    </location>
</feature>
<dbReference type="Gene3D" id="2.60.200.20">
    <property type="match status" value="1"/>
</dbReference>
<dbReference type="Pfam" id="PF00498">
    <property type="entry name" value="FHA"/>
    <property type="match status" value="1"/>
</dbReference>
<evidence type="ECO:0000313" key="4">
    <source>
        <dbReference type="Proteomes" id="UP000698800"/>
    </source>
</evidence>
<dbReference type="Proteomes" id="UP000698800">
    <property type="component" value="Unassembled WGS sequence"/>
</dbReference>
<protein>
    <recommendedName>
        <fullName evidence="2">FHA domain-containing protein</fullName>
    </recommendedName>
</protein>
<dbReference type="FunFam" id="2.60.200.20:FF:000038">
    <property type="entry name" value="FHA domain-containing protein SNIP1"/>
    <property type="match status" value="1"/>
</dbReference>
<dbReference type="AlphaFoldDB" id="A0A9P8I5M8"/>
<gene>
    <name evidence="3" type="ORF">FGG08_005355</name>
</gene>
<reference evidence="3" key="1">
    <citation type="submission" date="2021-03" db="EMBL/GenBank/DDBJ databases">
        <title>Comparative genomics and phylogenomic investigation of the class Geoglossomycetes provide insights into ecological specialization and systematics.</title>
        <authorList>
            <person name="Melie T."/>
            <person name="Pirro S."/>
            <person name="Miller A.N."/>
            <person name="Quandt A."/>
        </authorList>
    </citation>
    <scope>NUCLEOTIDE SEQUENCE</scope>
    <source>
        <strain evidence="3">GBOQ0MN5Z8</strain>
    </source>
</reference>
<proteinExistence type="predicted"/>
<dbReference type="SUPFAM" id="SSF49879">
    <property type="entry name" value="SMAD/FHA domain"/>
    <property type="match status" value="1"/>
</dbReference>
<dbReference type="OrthoDB" id="444265at2759"/>